<sequence>MDNAFEERWRDDCDWIKDPLKKIDRLRNKHSAFLLPETHRYIKAFEEKTEAISSLEAKAVRRTEDRAKVACGSLEVVVHSLLLIERGDKTLSRQSSTIVETLDSTAAKFSNLSQVSEENMWELGVEAGDCMELKDSVGCFLDNLKAKISELNSFVPQVFDQKARQDRLVDERRSREKALADHYRNAQNALGNVGNVIANFFDRAVMRNARHRLKLAHTALADNRREQERAQSMSRAYYQLAMTVRNLSAAIYSLQIALEKLQQDIGEKYSYVTDKQSAETRLYRGLLDLRNQIVSGDWTTTRDHSLQVVLKLLTAGDAVFIPRRHYEQVQARIRDSITAKLGNGAVQKLIDNVPMHVDGSEAALEY</sequence>
<comment type="caution">
    <text evidence="1">The sequence shown here is derived from an EMBL/GenBank/DDBJ whole genome shotgun (WGS) entry which is preliminary data.</text>
</comment>
<accession>A0ABR0FBP5</accession>
<proteinExistence type="predicted"/>
<gene>
    <name evidence="1" type="ORF">QC761_606790</name>
</gene>
<protein>
    <submittedName>
        <fullName evidence="1">Uncharacterized protein</fullName>
    </submittedName>
</protein>
<evidence type="ECO:0000313" key="1">
    <source>
        <dbReference type="EMBL" id="KAK4640798.1"/>
    </source>
</evidence>
<reference evidence="1 2" key="1">
    <citation type="journal article" date="2023" name="bioRxiv">
        <title>High-quality genome assemblies of four members of thePodospora anserinaspecies complex.</title>
        <authorList>
            <person name="Ament-Velasquez S.L."/>
            <person name="Vogan A.A."/>
            <person name="Wallerman O."/>
            <person name="Hartmann F."/>
            <person name="Gautier V."/>
            <person name="Silar P."/>
            <person name="Giraud T."/>
            <person name="Johannesson H."/>
        </authorList>
    </citation>
    <scope>NUCLEOTIDE SEQUENCE [LARGE SCALE GENOMIC DNA]</scope>
    <source>
        <strain evidence="1 2">CBS 112042</strain>
    </source>
</reference>
<dbReference type="RefSeq" id="XP_062729774.1">
    <property type="nucleotide sequence ID" value="XM_062881117.1"/>
</dbReference>
<dbReference type="EMBL" id="JAFFGZ010000008">
    <property type="protein sequence ID" value="KAK4640798.1"/>
    <property type="molecule type" value="Genomic_DNA"/>
</dbReference>
<evidence type="ECO:0000313" key="2">
    <source>
        <dbReference type="Proteomes" id="UP001322138"/>
    </source>
</evidence>
<dbReference type="GeneID" id="87900599"/>
<name>A0ABR0FBP5_9PEZI</name>
<keyword evidence="2" id="KW-1185">Reference proteome</keyword>
<organism evidence="1 2">
    <name type="scientific">Podospora bellae-mahoneyi</name>
    <dbReference type="NCBI Taxonomy" id="2093777"/>
    <lineage>
        <taxon>Eukaryota</taxon>
        <taxon>Fungi</taxon>
        <taxon>Dikarya</taxon>
        <taxon>Ascomycota</taxon>
        <taxon>Pezizomycotina</taxon>
        <taxon>Sordariomycetes</taxon>
        <taxon>Sordariomycetidae</taxon>
        <taxon>Sordariales</taxon>
        <taxon>Podosporaceae</taxon>
        <taxon>Podospora</taxon>
    </lineage>
</organism>
<dbReference type="Proteomes" id="UP001322138">
    <property type="component" value="Unassembled WGS sequence"/>
</dbReference>